<organism evidence="2 3">
    <name type="scientific">Deinococcus indicus</name>
    <dbReference type="NCBI Taxonomy" id="223556"/>
    <lineage>
        <taxon>Bacteria</taxon>
        <taxon>Thermotogati</taxon>
        <taxon>Deinococcota</taxon>
        <taxon>Deinococci</taxon>
        <taxon>Deinococcales</taxon>
        <taxon>Deinococcaceae</taxon>
        <taxon>Deinococcus</taxon>
    </lineage>
</organism>
<evidence type="ECO:0000259" key="1">
    <source>
        <dbReference type="Pfam" id="PF13338"/>
    </source>
</evidence>
<evidence type="ECO:0000313" key="3">
    <source>
        <dbReference type="Proteomes" id="UP000197208"/>
    </source>
</evidence>
<accession>A0A246BKK5</accession>
<keyword evidence="3" id="KW-1185">Reference proteome</keyword>
<protein>
    <recommendedName>
        <fullName evidence="1">AbiEi antitoxin N-terminal domain-containing protein</fullName>
    </recommendedName>
</protein>
<dbReference type="InterPro" id="IPR025159">
    <property type="entry name" value="AbiEi_N"/>
</dbReference>
<reference evidence="2 3" key="1">
    <citation type="submission" date="2017-05" db="EMBL/GenBank/DDBJ databases">
        <title>De novo genome assembly of Deniococcus indicus strain DR1.</title>
        <authorList>
            <person name="Chauhan D."/>
            <person name="Yennamalli R.M."/>
            <person name="Priyadarshini R."/>
        </authorList>
    </citation>
    <scope>NUCLEOTIDE SEQUENCE [LARGE SCALE GENOMIC DNA]</scope>
    <source>
        <strain evidence="2 3">DR1</strain>
    </source>
</reference>
<sequence length="360" mass="40218">MLIVLPFGTYAVQEAPMSTTTLSSPEKKHAGLPFVLGEPNPVAVGKTTAALDDNKWWMLTSGENDAAPIVSCGGNKLRPLLHCKYTSTADYSKRPRLSAETMCAPIGQERSDRTVPCLTNQPPETRAPLSWWFDDHEDMNVKVLSHFNHKMQVYDASRRENLLRAVFHSRGGYLTRQEGEECGFPSVYFTRLLKEGKIERVERGVYRDVEAPVTGSAAAEQLLELQLRVPWARPALGAALELHGLTTRVNSLFQVAIPRNRHLPNLERAHAEAVYFSTASYDYGLEEIGVNGRKLVTYSAAKTVADLLKYSAKQGRTLYLEGLKNYLRQGGSRSALFDAAKVNKVLDELRRDLEVLFHDV</sequence>
<evidence type="ECO:0000313" key="2">
    <source>
        <dbReference type="EMBL" id="OWL95476.1"/>
    </source>
</evidence>
<dbReference type="RefSeq" id="WP_088248873.1">
    <property type="nucleotide sequence ID" value="NZ_NHMK01000016.1"/>
</dbReference>
<name>A0A246BKK5_9DEIO</name>
<feature type="domain" description="AbiEi antitoxin N-terminal" evidence="1">
    <location>
        <begin position="162"/>
        <end position="207"/>
    </location>
</feature>
<gene>
    <name evidence="2" type="ORF">CBQ26_12000</name>
</gene>
<proteinExistence type="predicted"/>
<dbReference type="AlphaFoldDB" id="A0A246BKK5"/>
<dbReference type="Pfam" id="PF13338">
    <property type="entry name" value="AbiEi_4"/>
    <property type="match status" value="1"/>
</dbReference>
<comment type="caution">
    <text evidence="2">The sequence shown here is derived from an EMBL/GenBank/DDBJ whole genome shotgun (WGS) entry which is preliminary data.</text>
</comment>
<dbReference type="OrthoDB" id="9789781at2"/>
<dbReference type="Proteomes" id="UP000197208">
    <property type="component" value="Unassembled WGS sequence"/>
</dbReference>
<dbReference type="EMBL" id="NHMK01000016">
    <property type="protein sequence ID" value="OWL95476.1"/>
    <property type="molecule type" value="Genomic_DNA"/>
</dbReference>